<dbReference type="AlphaFoldDB" id="A0A2X1PKZ8"/>
<evidence type="ECO:0000313" key="2">
    <source>
        <dbReference type="Proteomes" id="UP000249936"/>
    </source>
</evidence>
<dbReference type="Gene3D" id="3.40.50.1000">
    <property type="entry name" value="HAD superfamily/HAD-like"/>
    <property type="match status" value="1"/>
</dbReference>
<reference evidence="1 2" key="1">
    <citation type="submission" date="2018-06" db="EMBL/GenBank/DDBJ databases">
        <authorList>
            <consortium name="Pathogen Informatics"/>
            <person name="Doyle S."/>
        </authorList>
    </citation>
    <scope>NUCLEOTIDE SEQUENCE [LARGE SCALE GENOMIC DNA]</scope>
    <source>
        <strain evidence="1 2">NCTC11872</strain>
    </source>
</reference>
<dbReference type="SUPFAM" id="SSF56784">
    <property type="entry name" value="HAD-like"/>
    <property type="match status" value="1"/>
</dbReference>
<name>A0A2X1PKZ8_HAEIF</name>
<gene>
    <name evidence="1" type="primary">hisB_2</name>
    <name evidence="1" type="ORF">NCTC11872_01238</name>
</gene>
<dbReference type="EMBL" id="UASK01000005">
    <property type="protein sequence ID" value="SPX41629.1"/>
    <property type="molecule type" value="Genomic_DNA"/>
</dbReference>
<dbReference type="Pfam" id="PF13242">
    <property type="entry name" value="Hydrolase_like"/>
    <property type="match status" value="1"/>
</dbReference>
<sequence>MALPLMKYSFARISPKKIVYVANQKIKLLDHYIRKNLFDIDRSFVIGDRETDMQLAENLGIRAIQYDPQKMNWDLIAEKLLGETVTNCGKRPPRFCRSNSSN</sequence>
<organism evidence="1 2">
    <name type="scientific">Haemophilus influenzae</name>
    <dbReference type="NCBI Taxonomy" id="727"/>
    <lineage>
        <taxon>Bacteria</taxon>
        <taxon>Pseudomonadati</taxon>
        <taxon>Pseudomonadota</taxon>
        <taxon>Gammaproteobacteria</taxon>
        <taxon>Pasteurellales</taxon>
        <taxon>Pasteurellaceae</taxon>
        <taxon>Haemophilus</taxon>
    </lineage>
</organism>
<accession>A0A2X1PKZ8</accession>
<dbReference type="Proteomes" id="UP000249936">
    <property type="component" value="Unassembled WGS sequence"/>
</dbReference>
<proteinExistence type="predicted"/>
<dbReference type="InterPro" id="IPR036412">
    <property type="entry name" value="HAD-like_sf"/>
</dbReference>
<evidence type="ECO:0000313" key="1">
    <source>
        <dbReference type="EMBL" id="SPX41629.1"/>
    </source>
</evidence>
<dbReference type="InterPro" id="IPR023214">
    <property type="entry name" value="HAD_sf"/>
</dbReference>
<protein>
    <submittedName>
        <fullName evidence="1">Fused histidinol-phosphatase/imidazoleglycerol-phosphate dehydratase</fullName>
    </submittedName>
</protein>